<feature type="domain" description="UBA" evidence="3">
    <location>
        <begin position="475"/>
        <end position="516"/>
    </location>
</feature>
<evidence type="ECO:0000259" key="4">
    <source>
        <dbReference type="PROSITE" id="PS50053"/>
    </source>
</evidence>
<dbReference type="Pfam" id="PF00627">
    <property type="entry name" value="UBA"/>
    <property type="match status" value="1"/>
</dbReference>
<gene>
    <name evidence="5" type="ORF">U0070_018229</name>
</gene>
<dbReference type="Gene3D" id="3.10.20.90">
    <property type="entry name" value="Phosphatidylinositol 3-kinase Catalytic Subunit, Chain A, domain 1"/>
    <property type="match status" value="1"/>
</dbReference>
<dbReference type="GO" id="GO:0006511">
    <property type="term" value="P:ubiquitin-dependent protein catabolic process"/>
    <property type="evidence" value="ECO:0007669"/>
    <property type="project" value="TreeGrafter"/>
</dbReference>
<dbReference type="GO" id="GO:0005829">
    <property type="term" value="C:cytosol"/>
    <property type="evidence" value="ECO:0007669"/>
    <property type="project" value="TreeGrafter"/>
</dbReference>
<dbReference type="Gene3D" id="1.10.8.10">
    <property type="entry name" value="DNA helicase RuvA subunit, C-terminal domain"/>
    <property type="match status" value="1"/>
</dbReference>
<evidence type="ECO:0000313" key="5">
    <source>
        <dbReference type="EMBL" id="KAK7807238.1"/>
    </source>
</evidence>
<evidence type="ECO:0000259" key="3">
    <source>
        <dbReference type="PROSITE" id="PS50030"/>
    </source>
</evidence>
<dbReference type="Pfam" id="PF00240">
    <property type="entry name" value="ubiquitin"/>
    <property type="match status" value="1"/>
</dbReference>
<dbReference type="EMBL" id="JBBHLL010000279">
    <property type="protein sequence ID" value="KAK7807238.1"/>
    <property type="molecule type" value="Genomic_DNA"/>
</dbReference>
<dbReference type="SMART" id="SM00213">
    <property type="entry name" value="UBQ"/>
    <property type="match status" value="1"/>
</dbReference>
<dbReference type="InterPro" id="IPR015496">
    <property type="entry name" value="Ubiquilin"/>
</dbReference>
<dbReference type="FunFam" id="1.10.8.10:FF:000077">
    <property type="entry name" value="Ubiquilin like"/>
    <property type="match status" value="1"/>
</dbReference>
<sequence>MARAREEAGDSQLVSGREPSSRIIRVFVKTPQDCQEFLLAENSNVHRFKKQISKFLHCDSDRLVLIFSGKILRDQDILSQRGILDDSTVHVVVRTRLKGSACTGTLAGPAGHFTHRSEPSASDSAAVLARLGRLARTSPDLADFFSQLVQLLTMAPESVVQFLEEPLIQGLTNEKQANSLQVPESSKTVQKRDSALKFPETFPKPARQQEVLQEQKQRLEVPKAVPGGDNAMRPGYSEIQQIMLSTLALLVASKGHISGSELCRGEAASTHGSSDPTATIPATSTQARPLAQEVSTGGVTQVKGIVSSQVSSGCRPGTLDLQLYSDLSFQESQQPVEKAPLTNQSRLSTSVLCRALNVLQQNPALLHQLASGSPLLYHMPLLPILTNPRALQALLQIEQGLQILSREVPELGLFLRDSTKPRGARGTPETRGRRQAHREDTTQHSLAFLQLFHSLANACSQPNQTVLSSALLTEGRYQQELEQLKALGFANRDANLQALIATDGDIHAAIERLLGAPQA</sequence>
<dbReference type="SUPFAM" id="SSF54236">
    <property type="entry name" value="Ubiquitin-like"/>
    <property type="match status" value="1"/>
</dbReference>
<dbReference type="Proteomes" id="UP001488838">
    <property type="component" value="Unassembled WGS sequence"/>
</dbReference>
<protein>
    <recommendedName>
        <fullName evidence="1">Ubiquilin-like protein</fullName>
    </recommendedName>
</protein>
<reference evidence="5 6" key="1">
    <citation type="journal article" date="2023" name="bioRxiv">
        <title>Conserved and derived expression patterns and positive selection on dental genes reveal complex evolutionary context of ever-growing rodent molars.</title>
        <authorList>
            <person name="Calamari Z.T."/>
            <person name="Song A."/>
            <person name="Cohen E."/>
            <person name="Akter M."/>
            <person name="Roy R.D."/>
            <person name="Hallikas O."/>
            <person name="Christensen M.M."/>
            <person name="Li P."/>
            <person name="Marangoni P."/>
            <person name="Jernvall J."/>
            <person name="Klein O.D."/>
        </authorList>
    </citation>
    <scope>NUCLEOTIDE SEQUENCE [LARGE SCALE GENOMIC DNA]</scope>
    <source>
        <strain evidence="5">V071</strain>
    </source>
</reference>
<organism evidence="5 6">
    <name type="scientific">Myodes glareolus</name>
    <name type="common">Bank vole</name>
    <name type="synonym">Clethrionomys glareolus</name>
    <dbReference type="NCBI Taxonomy" id="447135"/>
    <lineage>
        <taxon>Eukaryota</taxon>
        <taxon>Metazoa</taxon>
        <taxon>Chordata</taxon>
        <taxon>Craniata</taxon>
        <taxon>Vertebrata</taxon>
        <taxon>Euteleostomi</taxon>
        <taxon>Mammalia</taxon>
        <taxon>Eutheria</taxon>
        <taxon>Euarchontoglires</taxon>
        <taxon>Glires</taxon>
        <taxon>Rodentia</taxon>
        <taxon>Myomorpha</taxon>
        <taxon>Muroidea</taxon>
        <taxon>Cricetidae</taxon>
        <taxon>Arvicolinae</taxon>
        <taxon>Myodes</taxon>
    </lineage>
</organism>
<dbReference type="InterPro" id="IPR015940">
    <property type="entry name" value="UBA"/>
</dbReference>
<feature type="region of interest" description="Disordered" evidence="2">
    <location>
        <begin position="417"/>
        <end position="440"/>
    </location>
</feature>
<feature type="compositionally biased region" description="Polar residues" evidence="2">
    <location>
        <begin position="270"/>
        <end position="288"/>
    </location>
</feature>
<proteinExistence type="predicted"/>
<feature type="region of interest" description="Disordered" evidence="2">
    <location>
        <begin position="264"/>
        <end position="288"/>
    </location>
</feature>
<comment type="caution">
    <text evidence="5">The sequence shown here is derived from an EMBL/GenBank/DDBJ whole genome shotgun (WGS) entry which is preliminary data.</text>
</comment>
<dbReference type="GO" id="GO:0031593">
    <property type="term" value="F:polyubiquitin modification-dependent protein binding"/>
    <property type="evidence" value="ECO:0007669"/>
    <property type="project" value="TreeGrafter"/>
</dbReference>
<dbReference type="CDD" id="cd14399">
    <property type="entry name" value="UBA_PLICs"/>
    <property type="match status" value="1"/>
</dbReference>
<dbReference type="PANTHER" id="PTHR10677">
    <property type="entry name" value="UBIQUILIN"/>
    <property type="match status" value="1"/>
</dbReference>
<name>A0AAW0HZ80_MYOGA</name>
<evidence type="ECO:0000313" key="6">
    <source>
        <dbReference type="Proteomes" id="UP001488838"/>
    </source>
</evidence>
<feature type="domain" description="Ubiquitin-like" evidence="4">
    <location>
        <begin position="24"/>
        <end position="96"/>
    </location>
</feature>
<dbReference type="FunFam" id="3.10.20.90:FF:000095">
    <property type="entry name" value="Ubiquilin 4"/>
    <property type="match status" value="1"/>
</dbReference>
<dbReference type="SUPFAM" id="SSF46934">
    <property type="entry name" value="UBA-like"/>
    <property type="match status" value="1"/>
</dbReference>
<dbReference type="PANTHER" id="PTHR10677:SF10">
    <property type="entry name" value="UBIQUILIN 5"/>
    <property type="match status" value="1"/>
</dbReference>
<dbReference type="PROSITE" id="PS50053">
    <property type="entry name" value="UBIQUITIN_2"/>
    <property type="match status" value="1"/>
</dbReference>
<dbReference type="InterPro" id="IPR000626">
    <property type="entry name" value="Ubiquitin-like_dom"/>
</dbReference>
<evidence type="ECO:0000256" key="1">
    <source>
        <dbReference type="ARBA" id="ARBA00074668"/>
    </source>
</evidence>
<dbReference type="AlphaFoldDB" id="A0AAW0HZ80"/>
<dbReference type="InterPro" id="IPR009060">
    <property type="entry name" value="UBA-like_sf"/>
</dbReference>
<dbReference type="PROSITE" id="PS50030">
    <property type="entry name" value="UBA"/>
    <property type="match status" value="1"/>
</dbReference>
<dbReference type="SMART" id="SM00165">
    <property type="entry name" value="UBA"/>
    <property type="match status" value="1"/>
</dbReference>
<accession>A0AAW0HZ80</accession>
<feature type="compositionally biased region" description="Basic and acidic residues" evidence="2">
    <location>
        <begin position="428"/>
        <end position="440"/>
    </location>
</feature>
<keyword evidence="6" id="KW-1185">Reference proteome</keyword>
<dbReference type="InterPro" id="IPR029071">
    <property type="entry name" value="Ubiquitin-like_domsf"/>
</dbReference>
<evidence type="ECO:0000256" key="2">
    <source>
        <dbReference type="SAM" id="MobiDB-lite"/>
    </source>
</evidence>